<keyword evidence="1" id="KW-1133">Transmembrane helix</keyword>
<dbReference type="KEGG" id="ska:CP970_09910"/>
<feature type="transmembrane region" description="Helical" evidence="1">
    <location>
        <begin position="12"/>
        <end position="35"/>
    </location>
</feature>
<sequence length="163" mass="16612">MPEEVQKRTRVASVAEGVAALAALVAIGTSGDWIWRHGVALCPGGGHVFAVVIGILCFVAVMVASEARRRVRAIGGGSARVVGPALLAAVAAVIGTCAVAAVLSCFPGRNGKPLGSLFQGGPMWVEENPDVSRSLLLGLAIGLAAVVTAGLLRRPSGRRRAVR</sequence>
<feature type="transmembrane region" description="Helical" evidence="1">
    <location>
        <begin position="85"/>
        <end position="104"/>
    </location>
</feature>
<dbReference type="RefSeq" id="WP_055554527.1">
    <property type="nucleotide sequence ID" value="NZ_CP023699.1"/>
</dbReference>
<accession>A0A5J6GB13</accession>
<evidence type="ECO:0000313" key="2">
    <source>
        <dbReference type="EMBL" id="QEU91155.1"/>
    </source>
</evidence>
<protein>
    <submittedName>
        <fullName evidence="2">Uncharacterized protein</fullName>
    </submittedName>
</protein>
<feature type="transmembrane region" description="Helical" evidence="1">
    <location>
        <begin position="131"/>
        <end position="152"/>
    </location>
</feature>
<dbReference type="OrthoDB" id="10017230at2"/>
<keyword evidence="1" id="KW-0472">Membrane</keyword>
<gene>
    <name evidence="2" type="ORF">CP970_09910</name>
</gene>
<feature type="transmembrane region" description="Helical" evidence="1">
    <location>
        <begin position="47"/>
        <end position="64"/>
    </location>
</feature>
<organism evidence="2 3">
    <name type="scientific">Streptomyces kanamyceticus</name>
    <dbReference type="NCBI Taxonomy" id="1967"/>
    <lineage>
        <taxon>Bacteria</taxon>
        <taxon>Bacillati</taxon>
        <taxon>Actinomycetota</taxon>
        <taxon>Actinomycetes</taxon>
        <taxon>Kitasatosporales</taxon>
        <taxon>Streptomycetaceae</taxon>
        <taxon>Streptomyces</taxon>
    </lineage>
</organism>
<dbReference type="AlphaFoldDB" id="A0A5J6GB13"/>
<name>A0A5J6GB13_STRKN</name>
<keyword evidence="3" id="KW-1185">Reference proteome</keyword>
<dbReference type="EMBL" id="CP023699">
    <property type="protein sequence ID" value="QEU91155.1"/>
    <property type="molecule type" value="Genomic_DNA"/>
</dbReference>
<evidence type="ECO:0000256" key="1">
    <source>
        <dbReference type="SAM" id="Phobius"/>
    </source>
</evidence>
<evidence type="ECO:0000313" key="3">
    <source>
        <dbReference type="Proteomes" id="UP000325529"/>
    </source>
</evidence>
<dbReference type="Proteomes" id="UP000325529">
    <property type="component" value="Chromosome"/>
</dbReference>
<keyword evidence="1" id="KW-0812">Transmembrane</keyword>
<reference evidence="2 3" key="1">
    <citation type="submission" date="2017-09" db="EMBL/GenBank/DDBJ databases">
        <authorList>
            <person name="Lee N."/>
            <person name="Cho B.-K."/>
        </authorList>
    </citation>
    <scope>NUCLEOTIDE SEQUENCE [LARGE SCALE GENOMIC DNA]</scope>
    <source>
        <strain evidence="2 3">ATCC 12853</strain>
    </source>
</reference>
<proteinExistence type="predicted"/>